<dbReference type="EMBL" id="JAAOAN010000943">
    <property type="protein sequence ID" value="KAF5698143.1"/>
    <property type="molecule type" value="Genomic_DNA"/>
</dbReference>
<name>A0A8H6CZK0_9HYPO</name>
<dbReference type="InterPro" id="IPR035940">
    <property type="entry name" value="CAP_sf"/>
</dbReference>
<dbReference type="AlphaFoldDB" id="A0A8H6CZK0"/>
<dbReference type="InterPro" id="IPR032710">
    <property type="entry name" value="NTF2-like_dom_sf"/>
</dbReference>
<proteinExistence type="predicted"/>
<reference evidence="1 2" key="1">
    <citation type="submission" date="2020-05" db="EMBL/GenBank/DDBJ databases">
        <title>Identification and distribution of gene clusters putatively required for synthesis of sphingolipid metabolism inhibitors in phylogenetically diverse species of the filamentous fungus Fusarium.</title>
        <authorList>
            <person name="Kim H.-S."/>
            <person name="Busman M."/>
            <person name="Brown D.W."/>
            <person name="Divon H."/>
            <person name="Uhlig S."/>
            <person name="Proctor R.H."/>
        </authorList>
    </citation>
    <scope>NUCLEOTIDE SEQUENCE [LARGE SCALE GENOMIC DNA]</scope>
    <source>
        <strain evidence="1 2">NRRL 66235</strain>
    </source>
</reference>
<gene>
    <name evidence="1" type="ORF">FMUND_15190</name>
</gene>
<dbReference type="OrthoDB" id="4107844at2759"/>
<evidence type="ECO:0000313" key="2">
    <source>
        <dbReference type="Proteomes" id="UP000544331"/>
    </source>
</evidence>
<sequence>MRSSGYLASLVAAGTMAVPHNGNLRDDDKHYEIITKFEYVTHYVIGGGGDAPQTTCVSQPQKSNFENQSDHSGQYITTAIYTQPTNVEPVKRPTQIPNRDSVAGFGPSYGLYADQQEAVDLHNDARKAVGNGPLSWDDSLAVGAQHLPEQLDFLGPLMPSISTHGSHMLCAAQRPSSSQPRLQPESLPCSQLVITRAPSNTADYAPSIAASPATMPIKSINISVGSHETKEAMVSLIQRDINFFSYTNPEERLTAIKEIFAPDIVWFDFDGSTHHGHDGLLIRSSILLDQLKGYSHRANGGASVCQNMATARWEVVPEGSEADYEQIPVIQGGDVLVVEDGKIKILWSYVDRHDEVLFPHLGQ</sequence>
<dbReference type="Proteomes" id="UP000544331">
    <property type="component" value="Unassembled WGS sequence"/>
</dbReference>
<dbReference type="Gene3D" id="3.40.33.10">
    <property type="entry name" value="CAP"/>
    <property type="match status" value="1"/>
</dbReference>
<dbReference type="SUPFAM" id="SSF55797">
    <property type="entry name" value="PR-1-like"/>
    <property type="match status" value="1"/>
</dbReference>
<dbReference type="SUPFAM" id="SSF54427">
    <property type="entry name" value="NTF2-like"/>
    <property type="match status" value="1"/>
</dbReference>
<dbReference type="Gene3D" id="3.10.450.50">
    <property type="match status" value="1"/>
</dbReference>
<keyword evidence="2" id="KW-1185">Reference proteome</keyword>
<accession>A0A8H6CZK0</accession>
<protein>
    <submittedName>
        <fullName evidence="1">Pathogenesis-related 1A</fullName>
    </submittedName>
</protein>
<evidence type="ECO:0000313" key="1">
    <source>
        <dbReference type="EMBL" id="KAF5698143.1"/>
    </source>
</evidence>
<organism evidence="1 2">
    <name type="scientific">Fusarium mundagurra</name>
    <dbReference type="NCBI Taxonomy" id="1567541"/>
    <lineage>
        <taxon>Eukaryota</taxon>
        <taxon>Fungi</taxon>
        <taxon>Dikarya</taxon>
        <taxon>Ascomycota</taxon>
        <taxon>Pezizomycotina</taxon>
        <taxon>Sordariomycetes</taxon>
        <taxon>Hypocreomycetidae</taxon>
        <taxon>Hypocreales</taxon>
        <taxon>Nectriaceae</taxon>
        <taxon>Fusarium</taxon>
        <taxon>Fusarium fujikuroi species complex</taxon>
    </lineage>
</organism>
<comment type="caution">
    <text evidence="1">The sequence shown here is derived from an EMBL/GenBank/DDBJ whole genome shotgun (WGS) entry which is preliminary data.</text>
</comment>